<dbReference type="Gene3D" id="3.40.50.150">
    <property type="entry name" value="Vaccinia Virus protein VP39"/>
    <property type="match status" value="1"/>
</dbReference>
<name>A0A517DPR3_9FIRM</name>
<dbReference type="CDD" id="cd02440">
    <property type="entry name" value="AdoMet_MTases"/>
    <property type="match status" value="1"/>
</dbReference>
<dbReference type="EMBL" id="CP036259">
    <property type="protein sequence ID" value="QDR79342.1"/>
    <property type="molecule type" value="Genomic_DNA"/>
</dbReference>
<dbReference type="GO" id="GO:0032259">
    <property type="term" value="P:methylation"/>
    <property type="evidence" value="ECO:0007669"/>
    <property type="project" value="UniProtKB-KW"/>
</dbReference>
<evidence type="ECO:0000313" key="6">
    <source>
        <dbReference type="Proteomes" id="UP000320776"/>
    </source>
</evidence>
<dbReference type="RefSeq" id="WP_170233127.1">
    <property type="nucleotide sequence ID" value="NZ_CP036259.1"/>
</dbReference>
<sequence>MDSKKIFSDKVNYYVKYRPQYPNEFIEYLINGVGVSPASIVADVGAGTGIFTKLLAGKVKTIYAVEPNPDMRAACVEYCRGYKNFVAVDGSAEETSLPGHSVDFVTVAQAFHWFDAEKAKNEFQRILKPHGKVILVWNRDEENDFAQEYGALRRKLFPDSWQDGSNGNGKNPAAYRTFFREGKYDAKIFKTGNTVSLEQFIGASLSTSYAPSEKDEKFPAFIDGLTALFAKYSQDGQIRFRNHAYSYVGEV</sequence>
<keyword evidence="6" id="KW-1185">Reference proteome</keyword>
<dbReference type="GO" id="GO:0043770">
    <property type="term" value="F:demethylmenaquinone methyltransferase activity"/>
    <property type="evidence" value="ECO:0007669"/>
    <property type="project" value="UniProtKB-EC"/>
</dbReference>
<evidence type="ECO:0000256" key="1">
    <source>
        <dbReference type="ARBA" id="ARBA00008361"/>
    </source>
</evidence>
<feature type="domain" description="Methyltransferase type 11" evidence="4">
    <location>
        <begin position="43"/>
        <end position="135"/>
    </location>
</feature>
<keyword evidence="2 5" id="KW-0489">Methyltransferase</keyword>
<accession>A0A517DPR3</accession>
<evidence type="ECO:0000313" key="5">
    <source>
        <dbReference type="EMBL" id="QDR79342.1"/>
    </source>
</evidence>
<keyword evidence="5" id="KW-0830">Ubiquinone</keyword>
<keyword evidence="3 5" id="KW-0808">Transferase</keyword>
<dbReference type="InterPro" id="IPR029063">
    <property type="entry name" value="SAM-dependent_MTases_sf"/>
</dbReference>
<evidence type="ECO:0000256" key="3">
    <source>
        <dbReference type="ARBA" id="ARBA00022679"/>
    </source>
</evidence>
<dbReference type="Proteomes" id="UP000320776">
    <property type="component" value="Chromosome"/>
</dbReference>
<evidence type="ECO:0000259" key="4">
    <source>
        <dbReference type="Pfam" id="PF08241"/>
    </source>
</evidence>
<evidence type="ECO:0000256" key="2">
    <source>
        <dbReference type="ARBA" id="ARBA00022603"/>
    </source>
</evidence>
<organism evidence="5 6">
    <name type="scientific">Sporomusa termitida</name>
    <dbReference type="NCBI Taxonomy" id="2377"/>
    <lineage>
        <taxon>Bacteria</taxon>
        <taxon>Bacillati</taxon>
        <taxon>Bacillota</taxon>
        <taxon>Negativicutes</taxon>
        <taxon>Selenomonadales</taxon>
        <taxon>Sporomusaceae</taxon>
        <taxon>Sporomusa</taxon>
    </lineage>
</organism>
<dbReference type="PANTHER" id="PTHR44942:SF4">
    <property type="entry name" value="METHYLTRANSFERASE TYPE 11 DOMAIN-CONTAINING PROTEIN"/>
    <property type="match status" value="1"/>
</dbReference>
<dbReference type="InterPro" id="IPR013216">
    <property type="entry name" value="Methyltransf_11"/>
</dbReference>
<dbReference type="EC" id="2.1.1.163" evidence="5"/>
<gene>
    <name evidence="5" type="primary">ubiE_4</name>
    <name evidence="5" type="ORF">SPTER_06160</name>
</gene>
<dbReference type="AlphaFoldDB" id="A0A517DPR3"/>
<reference evidence="5 6" key="1">
    <citation type="submission" date="2019-02" db="EMBL/GenBank/DDBJ databases">
        <title>Closed genome of Sporomusa termitida DSM 4440.</title>
        <authorList>
            <person name="Poehlein A."/>
            <person name="Daniel R."/>
        </authorList>
    </citation>
    <scope>NUCLEOTIDE SEQUENCE [LARGE SCALE GENOMIC DNA]</scope>
    <source>
        <strain evidence="5 6">DSM 4440</strain>
    </source>
</reference>
<dbReference type="InterPro" id="IPR051052">
    <property type="entry name" value="Diverse_substrate_MTase"/>
</dbReference>
<dbReference type="SUPFAM" id="SSF53335">
    <property type="entry name" value="S-adenosyl-L-methionine-dependent methyltransferases"/>
    <property type="match status" value="1"/>
</dbReference>
<dbReference type="GO" id="GO:0008757">
    <property type="term" value="F:S-adenosylmethionine-dependent methyltransferase activity"/>
    <property type="evidence" value="ECO:0007669"/>
    <property type="project" value="InterPro"/>
</dbReference>
<dbReference type="PANTHER" id="PTHR44942">
    <property type="entry name" value="METHYLTRANSF_11 DOMAIN-CONTAINING PROTEIN"/>
    <property type="match status" value="1"/>
</dbReference>
<proteinExistence type="inferred from homology"/>
<comment type="similarity">
    <text evidence="1">Belongs to the methyltransferase superfamily.</text>
</comment>
<protein>
    <submittedName>
        <fullName evidence="5">Ubiquinone/menaquinone biosynthesis C-methyltransferase UbiE</fullName>
        <ecNumber evidence="5">2.1.1.163</ecNumber>
    </submittedName>
</protein>
<dbReference type="KEGG" id="sted:SPTER_06160"/>
<dbReference type="Pfam" id="PF08241">
    <property type="entry name" value="Methyltransf_11"/>
    <property type="match status" value="1"/>
</dbReference>